<reference evidence="3 4" key="2">
    <citation type="submission" date="2018-08" db="EMBL/GenBank/DDBJ databases">
        <title>The draft genome of Acinetobacter sichuanensis strain WCHAc060041.</title>
        <authorList>
            <person name="Qin J."/>
            <person name="Feng Y."/>
            <person name="Zong Z."/>
        </authorList>
    </citation>
    <scope>NUCLEOTIDE SEQUENCE [LARGE SCALE GENOMIC DNA]</scope>
    <source>
        <strain evidence="3 4">WCHAc060041</strain>
    </source>
</reference>
<reference evidence="2" key="1">
    <citation type="journal article" date="2014" name="Int. J. Syst. Evol. Microbiol.">
        <title>Complete genome of a new Firmicutes species belonging to the dominant human colonic microbiota ('Ruminococcus bicirculans') reveals two chromosomes and a selective capacity to utilize plant glucans.</title>
        <authorList>
            <consortium name="NISC Comparative Sequencing Program"/>
            <person name="Wegmann U."/>
            <person name="Louis P."/>
            <person name="Goesmann A."/>
            <person name="Henrissat B."/>
            <person name="Duncan S.H."/>
            <person name="Flint H.J."/>
        </authorList>
    </citation>
    <scope>NUCLEOTIDE SEQUENCE</scope>
    <source>
        <strain evidence="2">KCTC 62575</strain>
    </source>
</reference>
<reference evidence="2" key="4">
    <citation type="submission" date="2024-09" db="EMBL/GenBank/DDBJ databases">
        <authorList>
            <person name="Sun Q."/>
            <person name="Mori K."/>
        </authorList>
    </citation>
    <scope>NUCLEOTIDE SEQUENCE</scope>
    <source>
        <strain evidence="2">KCTC 62575</strain>
    </source>
</reference>
<dbReference type="OrthoDB" id="8759010at2"/>
<proteinExistence type="predicted"/>
<dbReference type="Proteomes" id="UP000240957">
    <property type="component" value="Unassembled WGS sequence"/>
</dbReference>
<feature type="transmembrane region" description="Helical" evidence="1">
    <location>
        <begin position="155"/>
        <end position="175"/>
    </location>
</feature>
<evidence type="ECO:0000256" key="1">
    <source>
        <dbReference type="SAM" id="Phobius"/>
    </source>
</evidence>
<feature type="transmembrane region" description="Helical" evidence="1">
    <location>
        <begin position="53"/>
        <end position="73"/>
    </location>
</feature>
<dbReference type="EMBL" id="PYIX02000003">
    <property type="protein sequence ID" value="RFC84916.1"/>
    <property type="molecule type" value="Genomic_DNA"/>
</dbReference>
<evidence type="ECO:0000313" key="3">
    <source>
        <dbReference type="EMBL" id="RFC84916.1"/>
    </source>
</evidence>
<keyword evidence="1" id="KW-1133">Transmembrane helix</keyword>
<dbReference type="EMBL" id="JBHRSF010000003">
    <property type="protein sequence ID" value="MFC2993898.1"/>
    <property type="molecule type" value="Genomic_DNA"/>
</dbReference>
<comment type="caution">
    <text evidence="3">The sequence shown here is derived from an EMBL/GenBank/DDBJ whole genome shotgun (WGS) entry which is preliminary data.</text>
</comment>
<organism evidence="3 4">
    <name type="scientific">Acinetobacter sichuanensis</name>
    <dbReference type="NCBI Taxonomy" id="2136183"/>
    <lineage>
        <taxon>Bacteria</taxon>
        <taxon>Pseudomonadati</taxon>
        <taxon>Pseudomonadota</taxon>
        <taxon>Gammaproteobacteria</taxon>
        <taxon>Moraxellales</taxon>
        <taxon>Moraxellaceae</taxon>
        <taxon>Acinetobacter</taxon>
    </lineage>
</organism>
<keyword evidence="1" id="KW-0472">Membrane</keyword>
<accession>A0A371YTW2</accession>
<evidence type="ECO:0000313" key="2">
    <source>
        <dbReference type="EMBL" id="MFC2993898.1"/>
    </source>
</evidence>
<dbReference type="RefSeq" id="WP_107006977.1">
    <property type="nucleotide sequence ID" value="NZ_JBHRSF010000003.1"/>
</dbReference>
<dbReference type="AlphaFoldDB" id="A0A371YTW2"/>
<feature type="transmembrane region" description="Helical" evidence="1">
    <location>
        <begin position="93"/>
        <end position="118"/>
    </location>
</feature>
<feature type="transmembrane region" description="Helical" evidence="1">
    <location>
        <begin position="9"/>
        <end position="33"/>
    </location>
</feature>
<gene>
    <name evidence="2" type="ORF">ACFODO_01135</name>
    <name evidence="3" type="ORF">C9E89_003105</name>
</gene>
<feature type="transmembrane region" description="Helical" evidence="1">
    <location>
        <begin position="195"/>
        <end position="212"/>
    </location>
</feature>
<evidence type="ECO:0000313" key="4">
    <source>
        <dbReference type="Proteomes" id="UP000240957"/>
    </source>
</evidence>
<reference evidence="5" key="3">
    <citation type="journal article" date="2019" name="Int. J. Syst. Evol. Microbiol.">
        <title>The Global Catalogue of Microorganisms (GCM) 10K type strain sequencing project: providing services to taxonomists for standard genome sequencing and annotation.</title>
        <authorList>
            <consortium name="The Broad Institute Genomics Platform"/>
            <consortium name="The Broad Institute Genome Sequencing Center for Infectious Disease"/>
            <person name="Wu L."/>
            <person name="Ma J."/>
        </authorList>
    </citation>
    <scope>NUCLEOTIDE SEQUENCE [LARGE SCALE GENOMIC DNA]</scope>
    <source>
        <strain evidence="5">KCTC 62575</strain>
    </source>
</reference>
<dbReference type="Pfam" id="PF10067">
    <property type="entry name" value="DUF2306"/>
    <property type="match status" value="1"/>
</dbReference>
<dbReference type="InterPro" id="IPR018750">
    <property type="entry name" value="DUF2306_membrane"/>
</dbReference>
<feature type="transmembrane region" description="Helical" evidence="1">
    <location>
        <begin position="124"/>
        <end position="143"/>
    </location>
</feature>
<sequence>MKKIELRNIFLIFILMIYLYLSLLMVKICLQYFPWQNDTNFLALKQDVIHTQPWRFAFQAHVIVSSLILIAGFTQFSSQIRQKLPKIHRYSGWLYITTVLAFALPSGFIMALSAAGGWQTQLCFILLSILWGMTSCIALYKIFQKQWKAHQNWMIRSFALGLSALSLRTWKIVLYQLQPYFDWLTPLHIYQLEAWLGWTINLLIAEIIIFRLNKNKSPKLS</sequence>
<dbReference type="Proteomes" id="UP001595455">
    <property type="component" value="Unassembled WGS sequence"/>
</dbReference>
<name>A0A371YTW2_9GAMM</name>
<keyword evidence="5" id="KW-1185">Reference proteome</keyword>
<evidence type="ECO:0000313" key="5">
    <source>
        <dbReference type="Proteomes" id="UP001595455"/>
    </source>
</evidence>
<keyword evidence="1" id="KW-0812">Transmembrane</keyword>
<protein>
    <submittedName>
        <fullName evidence="3">DUF2306 domain-containing protein</fullName>
    </submittedName>
</protein>